<organism evidence="44 45">
    <name type="scientific">Anolis carolinensis</name>
    <name type="common">Green anole</name>
    <name type="synonym">American chameleon</name>
    <dbReference type="NCBI Taxonomy" id="28377"/>
    <lineage>
        <taxon>Eukaryota</taxon>
        <taxon>Metazoa</taxon>
        <taxon>Chordata</taxon>
        <taxon>Craniata</taxon>
        <taxon>Vertebrata</taxon>
        <taxon>Euteleostomi</taxon>
        <taxon>Lepidosauria</taxon>
        <taxon>Squamata</taxon>
        <taxon>Bifurcata</taxon>
        <taxon>Unidentata</taxon>
        <taxon>Episquamata</taxon>
        <taxon>Toxicofera</taxon>
        <taxon>Iguania</taxon>
        <taxon>Dactyloidae</taxon>
        <taxon>Anolis</taxon>
    </lineage>
</organism>
<evidence type="ECO:0000256" key="33">
    <source>
        <dbReference type="ARBA" id="ARBA00042239"/>
    </source>
</evidence>
<evidence type="ECO:0000256" key="15">
    <source>
        <dbReference type="ARBA" id="ARBA00022723"/>
    </source>
</evidence>
<keyword evidence="12" id="KW-0272">Extracellular matrix</keyword>
<keyword evidence="16" id="KW-0547">Nucleotide-binding</keyword>
<dbReference type="GO" id="GO:0007200">
    <property type="term" value="P:phospholipase C-activating G protein-coupled receptor signaling pathway"/>
    <property type="evidence" value="ECO:0000318"/>
    <property type="project" value="GO_Central"/>
</dbReference>
<evidence type="ECO:0000256" key="36">
    <source>
        <dbReference type="ARBA" id="ARBA00043138"/>
    </source>
</evidence>
<dbReference type="AlphaFoldDB" id="H9GJU5"/>
<dbReference type="GO" id="GO:0050568">
    <property type="term" value="F:protein-glutamine glutaminase activity"/>
    <property type="evidence" value="ECO:0007669"/>
    <property type="project" value="UniProtKB-EC"/>
</dbReference>
<dbReference type="PIRSF" id="PIRSF000459">
    <property type="entry name" value="TGM_EBP42"/>
    <property type="match status" value="1"/>
</dbReference>
<dbReference type="EC" id="3.5.1.44" evidence="27"/>
<feature type="binding site" evidence="42">
    <location>
        <position position="418"/>
    </location>
    <ligand>
        <name>Ca(2+)</name>
        <dbReference type="ChEBI" id="CHEBI:29108"/>
    </ligand>
</feature>
<evidence type="ECO:0000256" key="28">
    <source>
        <dbReference type="ARBA" id="ARBA00040561"/>
    </source>
</evidence>
<evidence type="ECO:0000256" key="12">
    <source>
        <dbReference type="ARBA" id="ARBA00022530"/>
    </source>
</evidence>
<dbReference type="GeneTree" id="ENSGT01050000244866"/>
<evidence type="ECO:0000256" key="4">
    <source>
        <dbReference type="ARBA" id="ARBA00004286"/>
    </source>
</evidence>
<dbReference type="GO" id="GO:0005634">
    <property type="term" value="C:nucleus"/>
    <property type="evidence" value="ECO:0007669"/>
    <property type="project" value="UniProtKB-SubCell"/>
</dbReference>
<evidence type="ECO:0000256" key="31">
    <source>
        <dbReference type="ARBA" id="ARBA00042099"/>
    </source>
</evidence>
<evidence type="ECO:0000256" key="35">
    <source>
        <dbReference type="ARBA" id="ARBA00043104"/>
    </source>
</evidence>
<dbReference type="InterPro" id="IPR008958">
    <property type="entry name" value="Transglutaminase_C"/>
</dbReference>
<evidence type="ECO:0000256" key="2">
    <source>
        <dbReference type="ARBA" id="ARBA00004173"/>
    </source>
</evidence>
<reference evidence="44" key="2">
    <citation type="submission" date="2025-08" db="UniProtKB">
        <authorList>
            <consortium name="Ensembl"/>
        </authorList>
    </citation>
    <scope>IDENTIFICATION</scope>
</reference>
<evidence type="ECO:0000256" key="11">
    <source>
        <dbReference type="ARBA" id="ARBA00022525"/>
    </source>
</evidence>
<evidence type="ECO:0000256" key="27">
    <source>
        <dbReference type="ARBA" id="ARBA00039019"/>
    </source>
</evidence>
<dbReference type="InterPro" id="IPR036985">
    <property type="entry name" value="Transglutaminase-like_sf"/>
</dbReference>
<evidence type="ECO:0000256" key="42">
    <source>
        <dbReference type="PIRSR" id="PIRSR000459-2"/>
    </source>
</evidence>
<dbReference type="GO" id="GO:0006508">
    <property type="term" value="P:proteolysis"/>
    <property type="evidence" value="ECO:0007669"/>
    <property type="project" value="UniProtKB-KW"/>
</dbReference>
<dbReference type="Pfam" id="PF00868">
    <property type="entry name" value="Transglut_N"/>
    <property type="match status" value="1"/>
</dbReference>
<dbReference type="GO" id="GO:0043065">
    <property type="term" value="P:positive regulation of apoptotic process"/>
    <property type="evidence" value="ECO:0000318"/>
    <property type="project" value="GO_Central"/>
</dbReference>
<evidence type="ECO:0000256" key="25">
    <source>
        <dbReference type="ARBA" id="ARBA00036377"/>
    </source>
</evidence>
<dbReference type="FunFam" id="2.60.40.10:FF:000278">
    <property type="entry name" value="Protein-glutamine gamma-glutamyltransferase 2"/>
    <property type="match status" value="1"/>
</dbReference>
<keyword evidence="10" id="KW-0963">Cytoplasm</keyword>
<dbReference type="FunCoup" id="H9GJU5">
    <property type="interactions" value="680"/>
</dbReference>
<keyword evidence="18 42" id="KW-0106">Calcium</keyword>
<evidence type="ECO:0000256" key="9">
    <source>
        <dbReference type="ARBA" id="ARBA00022475"/>
    </source>
</evidence>
<reference evidence="44" key="3">
    <citation type="submission" date="2025-09" db="UniProtKB">
        <authorList>
            <consortium name="Ensembl"/>
        </authorList>
    </citation>
    <scope>IDENTIFICATION</scope>
</reference>
<dbReference type="GO" id="GO:0005694">
    <property type="term" value="C:chromosome"/>
    <property type="evidence" value="ECO:0007669"/>
    <property type="project" value="UniProtKB-SubCell"/>
</dbReference>
<comment type="subcellular location">
    <subcellularLocation>
        <location evidence="3">Cell membrane</location>
    </subcellularLocation>
    <subcellularLocation>
        <location evidence="4">Chromosome</location>
    </subcellularLocation>
    <subcellularLocation>
        <location evidence="6">Cytoplasm</location>
        <location evidence="6">Cytosol</location>
    </subcellularLocation>
    <subcellularLocation>
        <location evidence="2">Mitochondrion</location>
    </subcellularLocation>
    <subcellularLocation>
        <location evidence="1">Nucleus</location>
    </subcellularLocation>
    <subcellularLocation>
        <location evidence="5">Secreted</location>
        <location evidence="5">Extracellular space</location>
        <location evidence="5">Extracellular matrix</location>
    </subcellularLocation>
</comment>
<dbReference type="EC" id="2.3.2.13" evidence="24"/>
<dbReference type="GO" id="GO:0005886">
    <property type="term" value="C:plasma membrane"/>
    <property type="evidence" value="ECO:0007669"/>
    <property type="project" value="UniProtKB-SubCell"/>
</dbReference>
<name>H9GJU5_ANOCA</name>
<dbReference type="GO" id="GO:0005739">
    <property type="term" value="C:mitochondrion"/>
    <property type="evidence" value="ECO:0000318"/>
    <property type="project" value="GO_Central"/>
</dbReference>
<evidence type="ECO:0000256" key="30">
    <source>
        <dbReference type="ARBA" id="ARBA00041677"/>
    </source>
</evidence>
<keyword evidence="20" id="KW-0342">GTP-binding</keyword>
<evidence type="ECO:0000256" key="13">
    <source>
        <dbReference type="ARBA" id="ARBA00022670"/>
    </source>
</evidence>
<feature type="binding site" evidence="42">
    <location>
        <position position="469"/>
    </location>
    <ligand>
        <name>Ca(2+)</name>
        <dbReference type="ChEBI" id="CHEBI:29108"/>
    </ligand>
</feature>
<keyword evidence="22" id="KW-0539">Nucleus</keyword>
<keyword evidence="21" id="KW-0472">Membrane</keyword>
<dbReference type="Gene3D" id="2.60.40.10">
    <property type="entry name" value="Immunoglobulins"/>
    <property type="match status" value="3"/>
</dbReference>
<evidence type="ECO:0000256" key="19">
    <source>
        <dbReference type="ARBA" id="ARBA00023128"/>
    </source>
</evidence>
<evidence type="ECO:0000256" key="7">
    <source>
        <dbReference type="ARBA" id="ARBA00005968"/>
    </source>
</evidence>
<dbReference type="GO" id="GO:0003810">
    <property type="term" value="F:protein-glutamine gamma-glutamyltransferase activity"/>
    <property type="evidence" value="ECO:0000318"/>
    <property type="project" value="GO_Central"/>
</dbReference>
<dbReference type="GO" id="GO:0005829">
    <property type="term" value="C:cytosol"/>
    <property type="evidence" value="ECO:0007669"/>
    <property type="project" value="UniProtKB-SubCell"/>
</dbReference>
<comment type="catalytic activity">
    <reaction evidence="40">
        <text>L-glutaminyl-[protein] + dopamine = 5-dopaminyl-L-glutamyl-[protein] + NH4(+)</text>
        <dbReference type="Rhea" id="RHEA:66556"/>
        <dbReference type="Rhea" id="RHEA-COMP:10207"/>
        <dbReference type="Rhea" id="RHEA-COMP:17053"/>
        <dbReference type="ChEBI" id="CHEBI:28938"/>
        <dbReference type="ChEBI" id="CHEBI:30011"/>
        <dbReference type="ChEBI" id="CHEBI:59905"/>
        <dbReference type="ChEBI" id="CHEBI:167175"/>
    </reaction>
    <physiologicalReaction direction="left-to-right" evidence="40">
        <dbReference type="Rhea" id="RHEA:66557"/>
    </physiologicalReaction>
</comment>
<evidence type="ECO:0000256" key="1">
    <source>
        <dbReference type="ARBA" id="ARBA00004123"/>
    </source>
</evidence>
<comment type="cofactor">
    <cofactor evidence="42">
        <name>Ca(2+)</name>
        <dbReference type="ChEBI" id="CHEBI:29108"/>
    </cofactor>
    <text evidence="42">Binds 1 Ca(2+) ion per subunit.</text>
</comment>
<dbReference type="PANTHER" id="PTHR11590">
    <property type="entry name" value="PROTEIN-GLUTAMINE GAMMA-GLUTAMYLTRANSFERASE"/>
    <property type="match status" value="1"/>
</dbReference>
<evidence type="ECO:0000256" key="40">
    <source>
        <dbReference type="ARBA" id="ARBA00048365"/>
    </source>
</evidence>
<evidence type="ECO:0000256" key="41">
    <source>
        <dbReference type="PIRSR" id="PIRSR000459-1"/>
    </source>
</evidence>
<dbReference type="SUPFAM" id="SSF49309">
    <property type="entry name" value="Transglutaminase, two C-terminal domains"/>
    <property type="match status" value="2"/>
</dbReference>
<evidence type="ECO:0000313" key="44">
    <source>
        <dbReference type="Ensembl" id="ENSACAP00000013104.3"/>
    </source>
</evidence>
<evidence type="ECO:0000256" key="34">
    <source>
        <dbReference type="ARBA" id="ARBA00042912"/>
    </source>
</evidence>
<keyword evidence="13" id="KW-0645">Protease</keyword>
<evidence type="ECO:0000256" key="20">
    <source>
        <dbReference type="ARBA" id="ARBA00023134"/>
    </source>
</evidence>
<feature type="binding site" evidence="42">
    <location>
        <position position="416"/>
    </location>
    <ligand>
        <name>Ca(2+)</name>
        <dbReference type="ChEBI" id="CHEBI:29108"/>
    </ligand>
</feature>
<evidence type="ECO:0000256" key="10">
    <source>
        <dbReference type="ARBA" id="ARBA00022490"/>
    </source>
</evidence>
<evidence type="ECO:0000256" key="16">
    <source>
        <dbReference type="ARBA" id="ARBA00022741"/>
    </source>
</evidence>
<dbReference type="Bgee" id="ENSACAG00000013226">
    <property type="expression patterns" value="Expressed in heart and 13 other cell types or tissues"/>
</dbReference>
<comment type="catalytic activity">
    <reaction evidence="38">
        <text>L-glutaminyl-[protein] + histamine = 5-histaminyl-L-glutamyl-[protein] + NH4(+)</text>
        <dbReference type="Rhea" id="RHEA:66564"/>
        <dbReference type="Rhea" id="RHEA-COMP:10207"/>
        <dbReference type="Rhea" id="RHEA-COMP:17056"/>
        <dbReference type="ChEBI" id="CHEBI:28938"/>
        <dbReference type="ChEBI" id="CHEBI:30011"/>
        <dbReference type="ChEBI" id="CHEBI:58432"/>
        <dbReference type="ChEBI" id="CHEBI:167179"/>
    </reaction>
    <physiologicalReaction direction="left-to-right" evidence="38">
        <dbReference type="Rhea" id="RHEA:66565"/>
    </physiologicalReaction>
</comment>
<feature type="active site" evidence="41">
    <location>
        <position position="376"/>
    </location>
</feature>
<evidence type="ECO:0000256" key="3">
    <source>
        <dbReference type="ARBA" id="ARBA00004236"/>
    </source>
</evidence>
<evidence type="ECO:0000256" key="22">
    <source>
        <dbReference type="ARBA" id="ARBA00023242"/>
    </source>
</evidence>
<protein>
    <recommendedName>
        <fullName evidence="28">Protein-glutamine gamma-glutamyltransferase 2</fullName>
        <ecNumber evidence="24">2.3.2.13</ecNumber>
        <ecNumber evidence="27">3.5.1.44</ecNumber>
    </recommendedName>
    <alternativeName>
        <fullName evidence="31">Isopeptidase TGM2</fullName>
    </alternativeName>
    <alternativeName>
        <fullName evidence="33">Protein-glutamine deamidase TGM2</fullName>
    </alternativeName>
    <alternativeName>
        <fullName evidence="32">Protein-glutamine dopaminyltransferase TGM2</fullName>
    </alternativeName>
    <alternativeName>
        <fullName evidence="35">Protein-glutamine histaminyltransferase TGM2</fullName>
    </alternativeName>
    <alternativeName>
        <fullName evidence="36">Protein-glutamine noradrenalinyltransferase TGM2</fullName>
    </alternativeName>
    <alternativeName>
        <fullName evidence="34">Protein-glutamine serotonyltransferase TGM2</fullName>
    </alternativeName>
    <alternativeName>
        <fullName evidence="30">Tissue transglutaminase</fullName>
    </alternativeName>
    <alternativeName>
        <fullName evidence="29">Transglutaminase-2</fullName>
    </alternativeName>
</protein>
<dbReference type="SMART" id="SM00460">
    <property type="entry name" value="TGc"/>
    <property type="match status" value="1"/>
</dbReference>
<comment type="catalytic activity">
    <reaction evidence="25">
        <text>L-glutaminyl-[protein] + serotonin = 5-serotonyl-L-glutamyl-[protein] + NH4(+)</text>
        <dbReference type="Rhea" id="RHEA:66552"/>
        <dbReference type="Rhea" id="RHEA-COMP:10207"/>
        <dbReference type="Rhea" id="RHEA-COMP:17052"/>
        <dbReference type="ChEBI" id="CHEBI:28938"/>
        <dbReference type="ChEBI" id="CHEBI:30011"/>
        <dbReference type="ChEBI" id="CHEBI:167174"/>
        <dbReference type="ChEBI" id="CHEBI:350546"/>
    </reaction>
    <physiologicalReaction direction="left-to-right" evidence="25">
        <dbReference type="Rhea" id="RHEA:66553"/>
    </physiologicalReaction>
</comment>
<dbReference type="PANTHER" id="PTHR11590:SF6">
    <property type="entry name" value="PROTEIN-GLUTAMINE GAMMA-GLUTAMYLTRANSFERASE 2"/>
    <property type="match status" value="1"/>
</dbReference>
<comment type="catalytic activity">
    <reaction evidence="26">
        <text>L-glutaminyl-[protein] + L-lysyl-[protein] = [protein]-L-lysyl-N(6)-5-L-glutamyl-[protein] + NH4(+)</text>
        <dbReference type="Rhea" id="RHEA:54816"/>
        <dbReference type="Rhea" id="RHEA-COMP:9752"/>
        <dbReference type="Rhea" id="RHEA-COMP:10207"/>
        <dbReference type="Rhea" id="RHEA-COMP:14005"/>
        <dbReference type="ChEBI" id="CHEBI:28938"/>
        <dbReference type="ChEBI" id="CHEBI:29969"/>
        <dbReference type="ChEBI" id="CHEBI:30011"/>
        <dbReference type="ChEBI" id="CHEBI:138370"/>
        <dbReference type="EC" id="2.3.2.13"/>
    </reaction>
    <physiologicalReaction direction="left-to-right" evidence="26">
        <dbReference type="Rhea" id="RHEA:54817"/>
    </physiologicalReaction>
</comment>
<dbReference type="HOGENOM" id="CLU_013435_1_0_1"/>
<evidence type="ECO:0000256" key="32">
    <source>
        <dbReference type="ARBA" id="ARBA00042105"/>
    </source>
</evidence>
<dbReference type="InterPro" id="IPR013783">
    <property type="entry name" value="Ig-like_fold"/>
</dbReference>
<keyword evidence="23" id="KW-0012">Acyltransferase</keyword>
<dbReference type="InterPro" id="IPR001102">
    <property type="entry name" value="Transglutaminase_N"/>
</dbReference>
<evidence type="ECO:0000313" key="45">
    <source>
        <dbReference type="Proteomes" id="UP000001646"/>
    </source>
</evidence>
<dbReference type="InterPro" id="IPR014756">
    <property type="entry name" value="Ig_E-set"/>
</dbReference>
<evidence type="ECO:0000256" key="18">
    <source>
        <dbReference type="ARBA" id="ARBA00022837"/>
    </source>
</evidence>
<feature type="active site" evidence="41">
    <location>
        <position position="353"/>
    </location>
</feature>
<evidence type="ECO:0000256" key="29">
    <source>
        <dbReference type="ARBA" id="ARBA00041650"/>
    </source>
</evidence>
<evidence type="ECO:0000256" key="6">
    <source>
        <dbReference type="ARBA" id="ARBA00004514"/>
    </source>
</evidence>
<dbReference type="FunFam" id="2.60.40.10:FF:000090">
    <property type="entry name" value="Protein-glutamine gamma-glutamyltransferase 2"/>
    <property type="match status" value="1"/>
</dbReference>
<dbReference type="FunFam" id="2.60.40.10:FF:001042">
    <property type="entry name" value="Protein-glutamine gamma-glutamyltransferase 2"/>
    <property type="match status" value="1"/>
</dbReference>
<dbReference type="InParanoid" id="H9GJU5"/>
<dbReference type="eggNOG" id="ENOG502QUSX">
    <property type="taxonomic scope" value="Eukaryota"/>
</dbReference>
<comment type="catalytic activity">
    <reaction evidence="39">
        <text>L-glutaminyl-[protein] + (R)-noradrenaline = 5-(R)-noradrenalinyl-L-glutamyl-[protein] + NH4(+)</text>
        <dbReference type="Rhea" id="RHEA:66560"/>
        <dbReference type="Rhea" id="RHEA-COMP:10207"/>
        <dbReference type="Rhea" id="RHEA-COMP:17054"/>
        <dbReference type="ChEBI" id="CHEBI:28938"/>
        <dbReference type="ChEBI" id="CHEBI:30011"/>
        <dbReference type="ChEBI" id="CHEBI:72587"/>
        <dbReference type="ChEBI" id="CHEBI:167178"/>
    </reaction>
    <physiologicalReaction direction="left-to-right" evidence="39">
        <dbReference type="Rhea" id="RHEA:66561"/>
    </physiologicalReaction>
</comment>
<evidence type="ECO:0000256" key="24">
    <source>
        <dbReference type="ARBA" id="ARBA00024222"/>
    </source>
</evidence>
<sequence>MSESSFSTYPLLSAALQLETWDLLYEHNNEDHRTADAGFQRLLVRRGQSFIVTLHFSGRSFDEAVDTLTFHVETGPCPIETSGTKSSFPLSCSLEETVWSSAVEGQDGSSLTLFVFPPPDARIGRYRLTVDVSTEGQGSSFDLGEFVLLFNPWSPDDTVYMESEEACVEYVLTQHGHIYQGSKDFIYSIPWNFGQFEEGIVDICLQLLDTNPKFLRNQDKDCSRRNNPVYVSRVISAMVNCNDDQGILFGRWDNKYDDGVSPMAWSGSVDILQRWQKFGCQPVRYGQCWVFAAVACTALVCLGHPPGRVVPNYNSAPQHPWEPWSIEQYLEQSGKLQQGDRELIWGSGLRNYHCWVEAWMARPDLSEGYDGWQVLDPTPQEKSEGVFCCGPTPVKAVKEGDLHLKYDVRFVFAEVNADVAYLMLQKDMSRKKTTITTTVGKNISTKSVGRDSKEDITHHYKYPEDSEEERAVFEKAQLHKDPPPAEEGLKVKIKASEGMNNGCDFDVFALLTNNTAEEHRCRLMFGARTLSYNGALGPECGSKDLLNITLEPHAERTVPLRILYEKYGHCLTQDNMIKVMALLVDLDTQEAVLGVRNIYVKNPDIKVRVLGEPMQKRKLVAELTLTNPLPTPLTGCVFTVEGAGLTDRQKVQEIDSPISPGEEAKVRVDFVPRQSGLRKLVVDFESDKLKGVKGYRNVIIAPLPK</sequence>
<feature type="binding site" evidence="42">
    <location>
        <position position="464"/>
    </location>
    <ligand>
        <name>Ca(2+)</name>
        <dbReference type="ChEBI" id="CHEBI:29108"/>
    </ligand>
</feature>
<evidence type="ECO:0000256" key="38">
    <source>
        <dbReference type="ARBA" id="ARBA00047876"/>
    </source>
</evidence>
<dbReference type="SUPFAM" id="SSF54001">
    <property type="entry name" value="Cysteine proteinases"/>
    <property type="match status" value="1"/>
</dbReference>
<dbReference type="STRING" id="28377.ENSACAP00000013104"/>
<comment type="similarity">
    <text evidence="7">Belongs to the transglutaminase superfamily. Transglutaminase family.</text>
</comment>
<dbReference type="Gene3D" id="3.90.260.10">
    <property type="entry name" value="Transglutaminase-like"/>
    <property type="match status" value="1"/>
</dbReference>
<keyword evidence="14" id="KW-0808">Transferase</keyword>
<feature type="active site" evidence="41">
    <location>
        <position position="288"/>
    </location>
</feature>
<evidence type="ECO:0000259" key="43">
    <source>
        <dbReference type="SMART" id="SM00460"/>
    </source>
</evidence>
<dbReference type="Ensembl" id="ENSACAT00000013364.4">
    <property type="protein sequence ID" value="ENSACAP00000013104.3"/>
    <property type="gene ID" value="ENSACAG00000013226.4"/>
</dbReference>
<dbReference type="InterPro" id="IPR002931">
    <property type="entry name" value="Transglutaminase-like"/>
</dbReference>
<keyword evidence="45" id="KW-1185">Reference proteome</keyword>
<accession>H9GJU5</accession>
<dbReference type="InterPro" id="IPR023608">
    <property type="entry name" value="Transglutaminase_animal"/>
</dbReference>
<dbReference type="GO" id="GO:0008233">
    <property type="term" value="F:peptidase activity"/>
    <property type="evidence" value="ECO:0007669"/>
    <property type="project" value="UniProtKB-KW"/>
</dbReference>
<evidence type="ECO:0000256" key="17">
    <source>
        <dbReference type="ARBA" id="ARBA00022801"/>
    </source>
</evidence>
<keyword evidence="15 42" id="KW-0479">Metal-binding</keyword>
<dbReference type="SUPFAM" id="SSF81296">
    <property type="entry name" value="E set domains"/>
    <property type="match status" value="1"/>
</dbReference>
<dbReference type="InterPro" id="IPR038765">
    <property type="entry name" value="Papain-like_cys_pep_sf"/>
</dbReference>
<evidence type="ECO:0000256" key="39">
    <source>
        <dbReference type="ARBA" id="ARBA00048230"/>
    </source>
</evidence>
<dbReference type="Pfam" id="PF00927">
    <property type="entry name" value="Transglut_C"/>
    <property type="match status" value="2"/>
</dbReference>
<evidence type="ECO:0000256" key="37">
    <source>
        <dbReference type="ARBA" id="ARBA00047868"/>
    </source>
</evidence>
<keyword evidence="8" id="KW-0158">Chromosome</keyword>
<dbReference type="InterPro" id="IPR036238">
    <property type="entry name" value="Transglutaminase_C_sf"/>
</dbReference>
<evidence type="ECO:0000256" key="14">
    <source>
        <dbReference type="ARBA" id="ARBA00022679"/>
    </source>
</evidence>
<keyword evidence="19" id="KW-0496">Mitochondrion</keyword>
<keyword evidence="17" id="KW-0378">Hydrolase</keyword>
<dbReference type="Proteomes" id="UP000001646">
    <property type="component" value="Unplaced"/>
</dbReference>
<reference evidence="44" key="1">
    <citation type="submission" date="2009-12" db="EMBL/GenBank/DDBJ databases">
        <title>The Genome Sequence of Anolis carolinensis (Green Anole Lizard).</title>
        <authorList>
            <consortium name="The Genome Sequencing Platform"/>
            <person name="Di Palma F."/>
            <person name="Alfoldi J."/>
            <person name="Heiman D."/>
            <person name="Young S."/>
            <person name="Grabherr M."/>
            <person name="Johnson J."/>
            <person name="Lander E.S."/>
            <person name="Lindblad-Toh K."/>
        </authorList>
    </citation>
    <scope>NUCLEOTIDE SEQUENCE [LARGE SCALE GENOMIC DNA]</scope>
    <source>
        <strain evidence="44">JBL SC #1</strain>
    </source>
</reference>
<dbReference type="InterPro" id="IPR050779">
    <property type="entry name" value="Transglutaminase"/>
</dbReference>
<comment type="catalytic activity">
    <reaction evidence="37">
        <text>L-glutaminyl-[protein] + H2O = L-glutamyl-[protein] + NH4(+)</text>
        <dbReference type="Rhea" id="RHEA:16441"/>
        <dbReference type="Rhea" id="RHEA-COMP:10207"/>
        <dbReference type="Rhea" id="RHEA-COMP:10208"/>
        <dbReference type="ChEBI" id="CHEBI:15377"/>
        <dbReference type="ChEBI" id="CHEBI:28938"/>
        <dbReference type="ChEBI" id="CHEBI:29973"/>
        <dbReference type="ChEBI" id="CHEBI:30011"/>
        <dbReference type="EC" id="3.5.1.44"/>
    </reaction>
    <physiologicalReaction direction="left-to-right" evidence="37">
        <dbReference type="Rhea" id="RHEA:16442"/>
    </physiologicalReaction>
</comment>
<keyword evidence="11" id="KW-0964">Secreted</keyword>
<evidence type="ECO:0000256" key="8">
    <source>
        <dbReference type="ARBA" id="ARBA00022454"/>
    </source>
</evidence>
<evidence type="ECO:0000256" key="21">
    <source>
        <dbReference type="ARBA" id="ARBA00023136"/>
    </source>
</evidence>
<dbReference type="GO" id="GO:0005525">
    <property type="term" value="F:GTP binding"/>
    <property type="evidence" value="ECO:0007669"/>
    <property type="project" value="UniProtKB-KW"/>
</dbReference>
<keyword evidence="9" id="KW-1003">Cell membrane</keyword>
<feature type="domain" description="Transglutaminase-like" evidence="43">
    <location>
        <begin position="280"/>
        <end position="379"/>
    </location>
</feature>
<evidence type="ECO:0000256" key="23">
    <source>
        <dbReference type="ARBA" id="ARBA00023315"/>
    </source>
</evidence>
<dbReference type="GO" id="GO:0046872">
    <property type="term" value="F:metal ion binding"/>
    <property type="evidence" value="ECO:0007669"/>
    <property type="project" value="UniProtKB-KW"/>
</dbReference>
<evidence type="ECO:0000256" key="5">
    <source>
        <dbReference type="ARBA" id="ARBA00004498"/>
    </source>
</evidence>
<proteinExistence type="inferred from homology"/>
<dbReference type="FunFam" id="3.90.260.10:FF:000001">
    <property type="entry name" value="Protein-glutamine gamma-glutamyltransferase 2"/>
    <property type="match status" value="1"/>
</dbReference>
<evidence type="ECO:0000256" key="26">
    <source>
        <dbReference type="ARBA" id="ARBA00036876"/>
    </source>
</evidence>